<dbReference type="SUPFAM" id="SSF48726">
    <property type="entry name" value="Immunoglobulin"/>
    <property type="match status" value="1"/>
</dbReference>
<dbReference type="PANTHER" id="PTHR21261:SF3">
    <property type="entry name" value="BEATEN PATH VII"/>
    <property type="match status" value="1"/>
</dbReference>
<dbReference type="InterPro" id="IPR036179">
    <property type="entry name" value="Ig-like_dom_sf"/>
</dbReference>
<organism evidence="3 4">
    <name type="scientific">Phyllotreta striolata</name>
    <name type="common">Striped flea beetle</name>
    <name type="synonym">Crioceris striolata</name>
    <dbReference type="NCBI Taxonomy" id="444603"/>
    <lineage>
        <taxon>Eukaryota</taxon>
        <taxon>Metazoa</taxon>
        <taxon>Ecdysozoa</taxon>
        <taxon>Arthropoda</taxon>
        <taxon>Hexapoda</taxon>
        <taxon>Insecta</taxon>
        <taxon>Pterygota</taxon>
        <taxon>Neoptera</taxon>
        <taxon>Endopterygota</taxon>
        <taxon>Coleoptera</taxon>
        <taxon>Polyphaga</taxon>
        <taxon>Cucujiformia</taxon>
        <taxon>Chrysomeloidea</taxon>
        <taxon>Chrysomelidae</taxon>
        <taxon>Galerucinae</taxon>
        <taxon>Alticini</taxon>
        <taxon>Phyllotreta</taxon>
    </lineage>
</organism>
<reference evidence="3" key="1">
    <citation type="submission" date="2022-01" db="EMBL/GenBank/DDBJ databases">
        <authorList>
            <person name="King R."/>
        </authorList>
    </citation>
    <scope>NUCLEOTIDE SEQUENCE</scope>
</reference>
<name>A0A9N9TQN5_PHYSR</name>
<feature type="domain" description="Ig-like" evidence="2">
    <location>
        <begin position="3"/>
        <end position="126"/>
    </location>
</feature>
<dbReference type="PROSITE" id="PS50835">
    <property type="entry name" value="IG_LIKE"/>
    <property type="match status" value="1"/>
</dbReference>
<dbReference type="Pfam" id="PF08205">
    <property type="entry name" value="C2-set_2"/>
    <property type="match status" value="1"/>
</dbReference>
<evidence type="ECO:0000256" key="1">
    <source>
        <dbReference type="ARBA" id="ARBA00023157"/>
    </source>
</evidence>
<keyword evidence="1" id="KW-1015">Disulfide bond</keyword>
<dbReference type="InterPro" id="IPR007110">
    <property type="entry name" value="Ig-like_dom"/>
</dbReference>
<proteinExistence type="predicted"/>
<gene>
    <name evidence="3" type="ORF">PHYEVI_LOCUS9061</name>
</gene>
<evidence type="ECO:0000313" key="4">
    <source>
        <dbReference type="Proteomes" id="UP001153712"/>
    </source>
</evidence>
<dbReference type="PANTHER" id="PTHR21261">
    <property type="entry name" value="BEAT PROTEIN"/>
    <property type="match status" value="1"/>
</dbReference>
<dbReference type="AlphaFoldDB" id="A0A9N9TQN5"/>
<keyword evidence="4" id="KW-1185">Reference proteome</keyword>
<dbReference type="EMBL" id="OU900099">
    <property type="protein sequence ID" value="CAG9862755.1"/>
    <property type="molecule type" value="Genomic_DNA"/>
</dbReference>
<protein>
    <recommendedName>
        <fullName evidence="2">Ig-like domain-containing protein</fullName>
    </recommendedName>
</protein>
<dbReference type="Gene3D" id="2.60.40.10">
    <property type="entry name" value="Immunoglobulins"/>
    <property type="match status" value="2"/>
</dbReference>
<dbReference type="OrthoDB" id="8915289at2759"/>
<evidence type="ECO:0000313" key="3">
    <source>
        <dbReference type="EMBL" id="CAG9862755.1"/>
    </source>
</evidence>
<accession>A0A9N9TQN5</accession>
<sequence length="291" mass="32609">MKPSICGIVVFFVYFKGLWCTIEHLELLMPRYAIRGGDVILRCDHSVPPEQLYKVEWRKGENKIFQYIKGRKPPFRLFPIQGAVLSKMNSSEKQIQLTKLDFSASGSYSCVVSMETPIFSKDSDIKDLTIIEPQTYNPEITFNKAIYEIGEVLEANCTTAPSRPPPHITWLINNEKVPDKLTKSFSNGMIHGHGYFEQKTFAIKQLSVEVSELHVGDDGQLTLTCISTIPGYISSLDNYADLRTATSRIDIQLTEGPVGEAISNVTPNATSWRTCLNFSLVSISLLATCLM</sequence>
<dbReference type="Proteomes" id="UP001153712">
    <property type="component" value="Chromosome 6"/>
</dbReference>
<evidence type="ECO:0000259" key="2">
    <source>
        <dbReference type="PROSITE" id="PS50835"/>
    </source>
</evidence>
<dbReference type="InterPro" id="IPR013162">
    <property type="entry name" value="CD80_C2-set"/>
</dbReference>
<dbReference type="InterPro" id="IPR013783">
    <property type="entry name" value="Ig-like_fold"/>
</dbReference>